<keyword evidence="2" id="KW-1185">Reference proteome</keyword>
<proteinExistence type="predicted"/>
<dbReference type="EC" id="6.5.1.2" evidence="1"/>
<dbReference type="EMBL" id="SMOG01000002">
    <property type="protein sequence ID" value="TDF74153.1"/>
    <property type="molecule type" value="Genomic_DNA"/>
</dbReference>
<gene>
    <name evidence="1" type="primary">ligA</name>
    <name evidence="1" type="ORF">E0946_01640</name>
</gene>
<organism evidence="1 2">
    <name type="scientific">Candidatus Syntrophosphaera thermopropionivorans</name>
    <dbReference type="NCBI Taxonomy" id="2593015"/>
    <lineage>
        <taxon>Bacteria</taxon>
        <taxon>Pseudomonadati</taxon>
        <taxon>Candidatus Cloacimonadota</taxon>
        <taxon>Candidatus Cloacimonadia</taxon>
        <taxon>Candidatus Cloacimonadales</taxon>
        <taxon>Candidatus Cloacimonadaceae</taxon>
        <taxon>Candidatus Syntrophosphaera</taxon>
    </lineage>
</organism>
<dbReference type="Proteomes" id="UP000294588">
    <property type="component" value="Unassembled WGS sequence"/>
</dbReference>
<comment type="caution">
    <text evidence="1">The sequence shown here is derived from an EMBL/GenBank/DDBJ whole genome shotgun (WGS) entry which is preliminary data.</text>
</comment>
<evidence type="ECO:0000313" key="2">
    <source>
        <dbReference type="Proteomes" id="UP000294588"/>
    </source>
</evidence>
<evidence type="ECO:0000313" key="1">
    <source>
        <dbReference type="EMBL" id="TDF74153.1"/>
    </source>
</evidence>
<name>A0AC61QKF6_9BACT</name>
<reference evidence="1" key="1">
    <citation type="submission" date="2019-03" db="EMBL/GenBank/DDBJ databases">
        <title>Candidatus Syntrophosphaera thermopropionivorans: a novel player in syntrophic propionate oxidation during anaerobic digestion.</title>
        <authorList>
            <person name="Dyksma S."/>
        </authorList>
    </citation>
    <scope>NUCLEOTIDE SEQUENCE</scope>
    <source>
        <strain evidence="1">W5</strain>
    </source>
</reference>
<sequence>MNEELKKEIQKLRAEIEHHNELYYKLAKPEISDYEYDQLVLRLRQLEAQLSAKEREESPLEKIGSDLTPGAETIPHKQRMYSLDNTYSANELKDWIYKLATDLGFFPTLCTELKIDGFSINLYYEDGVMQYGTTRGDGIVGEVVTNNVKLLKDIPHKINFTYPIEIRGEIYMPVEEFLKLNEQRRANEEKPFANPRNAAAGSIKLKDPEEVKNRNLRAIFYSVGYCENLPVQRQSDFLNWLDSLGFPTAKQRCVCNSYDEVQKFCDEWENKRYTLPFEIDGIVVKVDDFALQRKLGYTAKSPKWAVAYKFKPEMKETRLIEVQYQVGRTGAVTPVAILEPVYISGSTVSRATLHNEDEIRRLDLHEGDTVLLIKSGEIIPKILQVIPDKRKPNAKPVSFPTQCPACGSPLQKDEEGAIHYCSNVACPAQLQRRIEHFASRDAMDITGLGESLIAKLLENKLISGIADLYRLDYDKLAQLEHFGPKSAQNLKNAIEASKTRNFDRVLYALGIRYVGTVTARYLAEYFGDIDSLRNASLESLSQVPEVGEKVALAIKAWFSLPENIKLIEELRSLGINFTYRRTQASNALAGKTFLITGTLPHYSRREMEDLIQSHGGRIISGVSSNLDYLIVGENPGSKLTKAQKIPTIKIITEDELLEMIKQ</sequence>
<protein>
    <submittedName>
        <fullName evidence="1">NAD-dependent DNA ligase LigA</fullName>
        <ecNumber evidence="1">6.5.1.2</ecNumber>
    </submittedName>
</protein>
<keyword evidence="1" id="KW-0436">Ligase</keyword>
<accession>A0AC61QKF6</accession>